<sequence>MRSGRRRLLAWLIDWACILGWVAITAAVGVPLYLAGVIAPDGVLALNLVAAFVMVIPVVFAAAICESGSSAATPGKRALRLIVISEVGPPRFRAALARNMLKLGVPWLLGHAAVYAITSTSSESATVPVGVWILTAAAYLIPSVWVVCLFAPGGRTPYDLITRTTVVLAPSPRRVVDG</sequence>
<evidence type="ECO:0000259" key="6">
    <source>
        <dbReference type="Pfam" id="PF06271"/>
    </source>
</evidence>
<keyword evidence="8" id="KW-1185">Reference proteome</keyword>
<dbReference type="InterPro" id="IPR010432">
    <property type="entry name" value="RDD"/>
</dbReference>
<dbReference type="AlphaFoldDB" id="A0A7Z0AAE7"/>
<feature type="transmembrane region" description="Helical" evidence="5">
    <location>
        <begin position="12"/>
        <end position="38"/>
    </location>
</feature>
<evidence type="ECO:0000256" key="5">
    <source>
        <dbReference type="SAM" id="Phobius"/>
    </source>
</evidence>
<keyword evidence="4 5" id="KW-0472">Membrane</keyword>
<feature type="domain" description="RDD" evidence="6">
    <location>
        <begin position="6"/>
        <end position="162"/>
    </location>
</feature>
<evidence type="ECO:0000256" key="1">
    <source>
        <dbReference type="ARBA" id="ARBA00004141"/>
    </source>
</evidence>
<feature type="transmembrane region" description="Helical" evidence="5">
    <location>
        <begin position="100"/>
        <end position="117"/>
    </location>
</feature>
<protein>
    <submittedName>
        <fullName evidence="7">Putative RDD family membrane protein YckC</fullName>
    </submittedName>
</protein>
<reference evidence="7 8" key="1">
    <citation type="submission" date="2020-07" db="EMBL/GenBank/DDBJ databases">
        <title>Sequencing the genomes of 1000 actinobacteria strains.</title>
        <authorList>
            <person name="Klenk H.-P."/>
        </authorList>
    </citation>
    <scope>NUCLEOTIDE SEQUENCE [LARGE SCALE GENOMIC DNA]</scope>
    <source>
        <strain evidence="7 8">DSM 26341</strain>
    </source>
</reference>
<accession>A0A7Z0AAE7</accession>
<keyword evidence="2 5" id="KW-0812">Transmembrane</keyword>
<proteinExistence type="predicted"/>
<evidence type="ECO:0000313" key="8">
    <source>
        <dbReference type="Proteomes" id="UP000539111"/>
    </source>
</evidence>
<evidence type="ECO:0000256" key="3">
    <source>
        <dbReference type="ARBA" id="ARBA00022989"/>
    </source>
</evidence>
<dbReference type="Proteomes" id="UP000539111">
    <property type="component" value="Unassembled WGS sequence"/>
</dbReference>
<dbReference type="RefSeq" id="WP_179425976.1">
    <property type="nucleotide sequence ID" value="NZ_JACBZP010000001.1"/>
</dbReference>
<feature type="transmembrane region" description="Helical" evidence="5">
    <location>
        <begin position="44"/>
        <end position="65"/>
    </location>
</feature>
<comment type="subcellular location">
    <subcellularLocation>
        <location evidence="1">Membrane</location>
        <topology evidence="1">Multi-pass membrane protein</topology>
    </subcellularLocation>
</comment>
<name>A0A7Z0AAE7_9MICO</name>
<evidence type="ECO:0000313" key="7">
    <source>
        <dbReference type="EMBL" id="NYI66543.1"/>
    </source>
</evidence>
<comment type="caution">
    <text evidence="7">The sequence shown here is derived from an EMBL/GenBank/DDBJ whole genome shotgun (WGS) entry which is preliminary data.</text>
</comment>
<feature type="transmembrane region" description="Helical" evidence="5">
    <location>
        <begin position="129"/>
        <end position="151"/>
    </location>
</feature>
<keyword evidence="3 5" id="KW-1133">Transmembrane helix</keyword>
<dbReference type="EMBL" id="JACBZP010000001">
    <property type="protein sequence ID" value="NYI66543.1"/>
    <property type="molecule type" value="Genomic_DNA"/>
</dbReference>
<evidence type="ECO:0000256" key="2">
    <source>
        <dbReference type="ARBA" id="ARBA00022692"/>
    </source>
</evidence>
<gene>
    <name evidence="7" type="ORF">BJY26_000849</name>
</gene>
<organism evidence="7 8">
    <name type="scientific">Spelaeicoccus albus</name>
    <dbReference type="NCBI Taxonomy" id="1280376"/>
    <lineage>
        <taxon>Bacteria</taxon>
        <taxon>Bacillati</taxon>
        <taxon>Actinomycetota</taxon>
        <taxon>Actinomycetes</taxon>
        <taxon>Micrococcales</taxon>
        <taxon>Brevibacteriaceae</taxon>
        <taxon>Spelaeicoccus</taxon>
    </lineage>
</organism>
<dbReference type="GO" id="GO:0016020">
    <property type="term" value="C:membrane"/>
    <property type="evidence" value="ECO:0007669"/>
    <property type="project" value="UniProtKB-SubCell"/>
</dbReference>
<dbReference type="Pfam" id="PF06271">
    <property type="entry name" value="RDD"/>
    <property type="match status" value="1"/>
</dbReference>
<evidence type="ECO:0000256" key="4">
    <source>
        <dbReference type="ARBA" id="ARBA00023136"/>
    </source>
</evidence>